<evidence type="ECO:0000313" key="11">
    <source>
        <dbReference type="Proteomes" id="UP000284403"/>
    </source>
</evidence>
<feature type="transmembrane region" description="Helical" evidence="7">
    <location>
        <begin position="209"/>
        <end position="238"/>
    </location>
</feature>
<comment type="subcellular location">
    <subcellularLocation>
        <location evidence="1">Membrane</location>
        <topology evidence="1">Multi-pass membrane protein</topology>
    </subcellularLocation>
</comment>
<comment type="catalytic activity">
    <reaction evidence="7">
        <text>L-cysteinyl-[protein] + hexadecanoyl-CoA = S-hexadecanoyl-L-cysteinyl-[protein] + CoA</text>
        <dbReference type="Rhea" id="RHEA:36683"/>
        <dbReference type="Rhea" id="RHEA-COMP:10131"/>
        <dbReference type="Rhea" id="RHEA-COMP:11032"/>
        <dbReference type="ChEBI" id="CHEBI:29950"/>
        <dbReference type="ChEBI" id="CHEBI:57287"/>
        <dbReference type="ChEBI" id="CHEBI:57379"/>
        <dbReference type="ChEBI" id="CHEBI:74151"/>
        <dbReference type="EC" id="2.3.1.225"/>
    </reaction>
</comment>
<evidence type="ECO:0000256" key="4">
    <source>
        <dbReference type="ARBA" id="ARBA00022989"/>
    </source>
</evidence>
<evidence type="ECO:0000256" key="8">
    <source>
        <dbReference type="SAM" id="MobiDB-lite"/>
    </source>
</evidence>
<keyword evidence="11" id="KW-1185">Reference proteome</keyword>
<dbReference type="GO" id="GO:0016020">
    <property type="term" value="C:membrane"/>
    <property type="evidence" value="ECO:0007669"/>
    <property type="project" value="UniProtKB-SubCell"/>
</dbReference>
<gene>
    <name evidence="10" type="ORF">Tco025E_02070</name>
</gene>
<evidence type="ECO:0000256" key="3">
    <source>
        <dbReference type="ARBA" id="ARBA00022692"/>
    </source>
</evidence>
<keyword evidence="6 7" id="KW-0012">Acyltransferase</keyword>
<dbReference type="EMBL" id="MKKU01000071">
    <property type="protein sequence ID" value="RNF25815.1"/>
    <property type="molecule type" value="Genomic_DNA"/>
</dbReference>
<dbReference type="InterPro" id="IPR001594">
    <property type="entry name" value="Palmitoyltrfase_DHHC"/>
</dbReference>
<dbReference type="PANTHER" id="PTHR22883">
    <property type="entry name" value="ZINC FINGER DHHC DOMAIN CONTAINING PROTEIN"/>
    <property type="match status" value="1"/>
</dbReference>
<keyword evidence="5 7" id="KW-0472">Membrane</keyword>
<feature type="transmembrane region" description="Helical" evidence="7">
    <location>
        <begin position="164"/>
        <end position="188"/>
    </location>
</feature>
<feature type="transmembrane region" description="Helical" evidence="7">
    <location>
        <begin position="34"/>
        <end position="53"/>
    </location>
</feature>
<dbReference type="RefSeq" id="XP_029231021.1">
    <property type="nucleotide sequence ID" value="XM_029369005.1"/>
</dbReference>
<dbReference type="PANTHER" id="PTHR22883:SF203">
    <property type="entry name" value="PALMITOYLTRANSFERASE"/>
    <property type="match status" value="1"/>
</dbReference>
<evidence type="ECO:0000256" key="1">
    <source>
        <dbReference type="ARBA" id="ARBA00004141"/>
    </source>
</evidence>
<accession>A0A3R7LJF4</accession>
<dbReference type="GO" id="GO:0005783">
    <property type="term" value="C:endoplasmic reticulum"/>
    <property type="evidence" value="ECO:0007669"/>
    <property type="project" value="TreeGrafter"/>
</dbReference>
<dbReference type="GeneID" id="40315681"/>
<dbReference type="GO" id="GO:0005794">
    <property type="term" value="C:Golgi apparatus"/>
    <property type="evidence" value="ECO:0007669"/>
    <property type="project" value="TreeGrafter"/>
</dbReference>
<feature type="transmembrane region" description="Helical" evidence="7">
    <location>
        <begin position="60"/>
        <end position="82"/>
    </location>
</feature>
<evidence type="ECO:0000313" key="10">
    <source>
        <dbReference type="EMBL" id="RNF25815.1"/>
    </source>
</evidence>
<comment type="similarity">
    <text evidence="7">Belongs to the DHHC palmitoyltransferase family.</text>
</comment>
<dbReference type="InterPro" id="IPR039859">
    <property type="entry name" value="PFA4/ZDH16/20/ERF2-like"/>
</dbReference>
<evidence type="ECO:0000256" key="6">
    <source>
        <dbReference type="ARBA" id="ARBA00023315"/>
    </source>
</evidence>
<dbReference type="PROSITE" id="PS50216">
    <property type="entry name" value="DHHC"/>
    <property type="match status" value="1"/>
</dbReference>
<feature type="region of interest" description="Disordered" evidence="8">
    <location>
        <begin position="301"/>
        <end position="337"/>
    </location>
</feature>
<evidence type="ECO:0000256" key="2">
    <source>
        <dbReference type="ARBA" id="ARBA00022679"/>
    </source>
</evidence>
<keyword evidence="2 7" id="KW-0808">Transferase</keyword>
<evidence type="ECO:0000256" key="5">
    <source>
        <dbReference type="ARBA" id="ARBA00023136"/>
    </source>
</evidence>
<dbReference type="GO" id="GO:0019706">
    <property type="term" value="F:protein-cysteine S-palmitoyltransferase activity"/>
    <property type="evidence" value="ECO:0007669"/>
    <property type="project" value="UniProtKB-EC"/>
</dbReference>
<comment type="domain">
    <text evidence="7">The DHHC domain is required for palmitoyltransferase activity.</text>
</comment>
<keyword evidence="4 7" id="KW-1133">Transmembrane helix</keyword>
<dbReference type="OrthoDB" id="9909019at2759"/>
<organism evidence="10 11">
    <name type="scientific">Trypanosoma conorhini</name>
    <dbReference type="NCBI Taxonomy" id="83891"/>
    <lineage>
        <taxon>Eukaryota</taxon>
        <taxon>Discoba</taxon>
        <taxon>Euglenozoa</taxon>
        <taxon>Kinetoplastea</taxon>
        <taxon>Metakinetoplastina</taxon>
        <taxon>Trypanosomatida</taxon>
        <taxon>Trypanosomatidae</taxon>
        <taxon>Trypanosoma</taxon>
    </lineage>
</organism>
<sequence length="337" mass="38575">MSLLCCDPPQGQWIDVYGDPVRPRRTGFECPLDLLQLFAWLFIVVVAVLHYTLHVPFLEPALLIVVASVSSVLFTVVVALKISLSLSRIEDPVIFRTDLPRLEQTELTQEAAPTGTVPCVFCRRFVRADSKHCGVCDKCVPGFDHHCRWLNACVGEGNYKAFCAFMGTAWCGMAFIFAIGLYVLVDAFTAREKYEDLLHRRYHASHYKVYLVFLFIPLLMCALGICVLGHLIIFHVYLCSTHKTTYQHMVDKRERKRERRHLKGLQEQLQSGNGKKGFCSWLSIRKRRDFRKYKRRKVVNKNAFQDNDNNGPVVPLSVAPNWPSSQAPQEPYPNDSH</sequence>
<dbReference type="Pfam" id="PF01529">
    <property type="entry name" value="DHHC"/>
    <property type="match status" value="1"/>
</dbReference>
<reference evidence="10 11" key="1">
    <citation type="journal article" date="2018" name="BMC Genomics">
        <title>Genomic comparison of Trypanosoma conorhini and Trypanosoma rangeli to Trypanosoma cruzi strains of high and low virulence.</title>
        <authorList>
            <person name="Bradwell K.R."/>
            <person name="Koparde V.N."/>
            <person name="Matveyev A.V."/>
            <person name="Serrano M.G."/>
            <person name="Alves J.M."/>
            <person name="Parikh H."/>
            <person name="Huang B."/>
            <person name="Lee V."/>
            <person name="Espinosa-Alvarez O."/>
            <person name="Ortiz P.A."/>
            <person name="Costa-Martins A.G."/>
            <person name="Teixeira M.M."/>
            <person name="Buck G.A."/>
        </authorList>
    </citation>
    <scope>NUCLEOTIDE SEQUENCE [LARGE SCALE GENOMIC DNA]</scope>
    <source>
        <strain evidence="10 11">025E</strain>
    </source>
</reference>
<dbReference type="AlphaFoldDB" id="A0A3R7LJF4"/>
<protein>
    <recommendedName>
        <fullName evidence="7">Palmitoyltransferase</fullName>
        <ecNumber evidence="7">2.3.1.225</ecNumber>
    </recommendedName>
</protein>
<name>A0A3R7LJF4_9TRYP</name>
<proteinExistence type="inferred from homology"/>
<dbReference type="EC" id="2.3.1.225" evidence="7"/>
<evidence type="ECO:0000259" key="9">
    <source>
        <dbReference type="Pfam" id="PF01529"/>
    </source>
</evidence>
<keyword evidence="3 7" id="KW-0812">Transmembrane</keyword>
<dbReference type="GO" id="GO:0006612">
    <property type="term" value="P:protein targeting to membrane"/>
    <property type="evidence" value="ECO:0007669"/>
    <property type="project" value="TreeGrafter"/>
</dbReference>
<feature type="domain" description="Palmitoyltransferase DHHC" evidence="9">
    <location>
        <begin position="118"/>
        <end position="250"/>
    </location>
</feature>
<evidence type="ECO:0000256" key="7">
    <source>
        <dbReference type="RuleBase" id="RU079119"/>
    </source>
</evidence>
<comment type="caution">
    <text evidence="10">The sequence shown here is derived from an EMBL/GenBank/DDBJ whole genome shotgun (WGS) entry which is preliminary data.</text>
</comment>
<dbReference type="Proteomes" id="UP000284403">
    <property type="component" value="Unassembled WGS sequence"/>
</dbReference>